<proteinExistence type="predicted"/>
<sequence length="69" mass="8703">MLKFYYKNQYSANNINNLFINTLFLIKIFLNYYSLCYWIYFIRMSLYYKYYYFYEDFKGLPLPVSGFKI</sequence>
<keyword evidence="1" id="KW-0812">Transmembrane</keyword>
<gene>
    <name evidence="2" type="ORF">AOB46_05440</name>
</gene>
<dbReference type="Proteomes" id="UP000037953">
    <property type="component" value="Unassembled WGS sequence"/>
</dbReference>
<evidence type="ECO:0000313" key="2">
    <source>
        <dbReference type="EMBL" id="KPE52317.1"/>
    </source>
</evidence>
<dbReference type="PATRIC" id="fig|253.9.peg.2396"/>
<keyword evidence="1" id="KW-1133">Transmembrane helix</keyword>
<name>A0A0N0ZY68_CHRID</name>
<reference evidence="3" key="2">
    <citation type="submission" date="2015-09" db="EMBL/GenBank/DDBJ databases">
        <title>Draft genome sequence of a multidrug-resistant Chryseobacterium indologenes isolate from Malaysia.</title>
        <authorList>
            <person name="Yu C.Y."/>
            <person name="Ang G.Y."/>
            <person name="Chan K.-G."/>
        </authorList>
    </citation>
    <scope>NUCLEOTIDE SEQUENCE [LARGE SCALE GENOMIC DNA]</scope>
    <source>
        <strain evidence="3">CI_885</strain>
    </source>
</reference>
<dbReference type="AlphaFoldDB" id="A0A0N0ZY68"/>
<feature type="transmembrane region" description="Helical" evidence="1">
    <location>
        <begin position="20"/>
        <end position="40"/>
    </location>
</feature>
<protein>
    <submittedName>
        <fullName evidence="2">Uncharacterized protein</fullName>
    </submittedName>
</protein>
<evidence type="ECO:0000313" key="3">
    <source>
        <dbReference type="Proteomes" id="UP000037953"/>
    </source>
</evidence>
<dbReference type="EMBL" id="LJOD01000002">
    <property type="protein sequence ID" value="KPE52317.1"/>
    <property type="molecule type" value="Genomic_DNA"/>
</dbReference>
<accession>A0A0N0ZY68</accession>
<organism evidence="2 3">
    <name type="scientific">Chryseobacterium indologenes</name>
    <name type="common">Flavobacterium indologenes</name>
    <dbReference type="NCBI Taxonomy" id="253"/>
    <lineage>
        <taxon>Bacteria</taxon>
        <taxon>Pseudomonadati</taxon>
        <taxon>Bacteroidota</taxon>
        <taxon>Flavobacteriia</taxon>
        <taxon>Flavobacteriales</taxon>
        <taxon>Weeksellaceae</taxon>
        <taxon>Chryseobacterium group</taxon>
        <taxon>Chryseobacterium</taxon>
    </lineage>
</organism>
<evidence type="ECO:0000256" key="1">
    <source>
        <dbReference type="SAM" id="Phobius"/>
    </source>
</evidence>
<reference evidence="2 3" key="1">
    <citation type="journal article" date="2015" name="Genom Data">
        <title>Draft genome sequence of a multidrug-resistant Chryseobacterium indologenes isolate from Malaysia.</title>
        <authorList>
            <person name="Yu C.Y."/>
            <person name="Ang G.Y."/>
            <person name="Cheng H.J."/>
            <person name="Cheong Y.M."/>
            <person name="Yin W.F."/>
            <person name="Chan K.G."/>
        </authorList>
    </citation>
    <scope>NUCLEOTIDE SEQUENCE [LARGE SCALE GENOMIC DNA]</scope>
    <source>
        <strain evidence="2 3">CI_885</strain>
    </source>
</reference>
<comment type="caution">
    <text evidence="2">The sequence shown here is derived from an EMBL/GenBank/DDBJ whole genome shotgun (WGS) entry which is preliminary data.</text>
</comment>
<keyword evidence="1" id="KW-0472">Membrane</keyword>